<sequence length="162" mass="18572">MQWSKLKSRIEESFANSIQGRIQIFTTAYRRQDGMSRSWIVIDGEQVVSLTDEASWREQGAYFHELTPTDCSQHEAISEEDRCNNTIYERGEFSSYDFKIMAFESLNLSAQDCVNSEHPLLRALGVLNKKTGKTKVKALQRDKHPMVAYLAKFRAEAEAANK</sequence>
<dbReference type="InterPro" id="IPR057955">
    <property type="entry name" value="SF0329-like"/>
</dbReference>
<accession>A0ABN0SXU9</accession>
<comment type="caution">
    <text evidence="1">The sequence shown here is derived from an EMBL/GenBank/DDBJ whole genome shotgun (WGS) entry which is preliminary data.</text>
</comment>
<name>A0ABN0SXU9_9GAMM</name>
<keyword evidence="2" id="KW-1185">Reference proteome</keyword>
<dbReference type="RefSeq" id="WP_343987811.1">
    <property type="nucleotide sequence ID" value="NZ_BAAAFM010000003.1"/>
</dbReference>
<dbReference type="EMBL" id="BAAAFM010000003">
    <property type="protein sequence ID" value="GAA0205513.1"/>
    <property type="molecule type" value="Genomic_DNA"/>
</dbReference>
<evidence type="ECO:0000313" key="2">
    <source>
        <dbReference type="Proteomes" id="UP001501221"/>
    </source>
</evidence>
<gene>
    <name evidence="1" type="ORF">GCM10009123_11210</name>
</gene>
<organism evidence="1 2">
    <name type="scientific">Kangiella japonica</name>
    <dbReference type="NCBI Taxonomy" id="647384"/>
    <lineage>
        <taxon>Bacteria</taxon>
        <taxon>Pseudomonadati</taxon>
        <taxon>Pseudomonadota</taxon>
        <taxon>Gammaproteobacteria</taxon>
        <taxon>Kangiellales</taxon>
        <taxon>Kangiellaceae</taxon>
        <taxon>Kangiella</taxon>
    </lineage>
</organism>
<evidence type="ECO:0000313" key="1">
    <source>
        <dbReference type="EMBL" id="GAA0205513.1"/>
    </source>
</evidence>
<protein>
    <submittedName>
        <fullName evidence="1">Uncharacterized protein</fullName>
    </submittedName>
</protein>
<reference evidence="1 2" key="1">
    <citation type="journal article" date="2019" name="Int. J. Syst. Evol. Microbiol.">
        <title>The Global Catalogue of Microorganisms (GCM) 10K type strain sequencing project: providing services to taxonomists for standard genome sequencing and annotation.</title>
        <authorList>
            <consortium name="The Broad Institute Genomics Platform"/>
            <consortium name="The Broad Institute Genome Sequencing Center for Infectious Disease"/>
            <person name="Wu L."/>
            <person name="Ma J."/>
        </authorList>
    </citation>
    <scope>NUCLEOTIDE SEQUENCE [LARGE SCALE GENOMIC DNA]</scope>
    <source>
        <strain evidence="1 2">JCM 16211</strain>
    </source>
</reference>
<dbReference type="Pfam" id="PF25753">
    <property type="entry name" value="SF0329"/>
    <property type="match status" value="1"/>
</dbReference>
<proteinExistence type="predicted"/>
<dbReference type="Proteomes" id="UP001501221">
    <property type="component" value="Unassembled WGS sequence"/>
</dbReference>